<gene>
    <name evidence="3" type="ORF">V8G57_25455</name>
</gene>
<evidence type="ECO:0000256" key="1">
    <source>
        <dbReference type="SAM" id="Coils"/>
    </source>
</evidence>
<dbReference type="RefSeq" id="WP_342831793.1">
    <property type="nucleotide sequence ID" value="NZ_JBANDC010000032.1"/>
</dbReference>
<keyword evidence="1" id="KW-0175">Coiled coil</keyword>
<feature type="chain" id="PRO_5045649833" evidence="2">
    <location>
        <begin position="32"/>
        <end position="225"/>
    </location>
</feature>
<name>A0ABU9Q3E4_9BURK</name>
<keyword evidence="4" id="KW-1185">Reference proteome</keyword>
<comment type="caution">
    <text evidence="3">The sequence shown here is derived from an EMBL/GenBank/DDBJ whole genome shotgun (WGS) entry which is preliminary data.</text>
</comment>
<proteinExistence type="predicted"/>
<evidence type="ECO:0000256" key="2">
    <source>
        <dbReference type="SAM" id="SignalP"/>
    </source>
</evidence>
<evidence type="ECO:0000313" key="3">
    <source>
        <dbReference type="EMBL" id="MEM4990760.1"/>
    </source>
</evidence>
<dbReference type="EMBL" id="JBANDC010000032">
    <property type="protein sequence ID" value="MEM4990760.1"/>
    <property type="molecule type" value="Genomic_DNA"/>
</dbReference>
<accession>A0ABU9Q3E4</accession>
<dbReference type="Proteomes" id="UP001495910">
    <property type="component" value="Unassembled WGS sequence"/>
</dbReference>
<feature type="signal peptide" evidence="2">
    <location>
        <begin position="1"/>
        <end position="31"/>
    </location>
</feature>
<evidence type="ECO:0000313" key="4">
    <source>
        <dbReference type="Proteomes" id="UP001495910"/>
    </source>
</evidence>
<dbReference type="InterPro" id="IPR021350">
    <property type="entry name" value="DUF2968"/>
</dbReference>
<sequence>MNFKQSMQCRFNQSVYVCLLGLASVTATAVAQTTVAPTFYGNAAGTRPVLTSPLAELKQRLTEKTVRELRTSYSGEYGTTLLLADDAPIFYVALLHKKNLWRVLRFDALAPAEQAYTRLAQRSADWASDAMRLQVLTSQERALARATQESEARLATLNADMQIMQGEQARILQAREAAQSQAQASDIERKARAIQLQQLQRDIQQLEQALSGVNAQERVSPGHER</sequence>
<organism evidence="3 4">
    <name type="scientific">Collimonas rhizosphaerae</name>
    <dbReference type="NCBI Taxonomy" id="3126357"/>
    <lineage>
        <taxon>Bacteria</taxon>
        <taxon>Pseudomonadati</taxon>
        <taxon>Pseudomonadota</taxon>
        <taxon>Betaproteobacteria</taxon>
        <taxon>Burkholderiales</taxon>
        <taxon>Oxalobacteraceae</taxon>
        <taxon>Collimonas</taxon>
    </lineage>
</organism>
<keyword evidence="2" id="KW-0732">Signal</keyword>
<feature type="coiled-coil region" evidence="1">
    <location>
        <begin position="177"/>
        <end position="216"/>
    </location>
</feature>
<protein>
    <submittedName>
        <fullName evidence="3">DUF2968 domain-containing protein</fullName>
    </submittedName>
</protein>
<dbReference type="Pfam" id="PF11180">
    <property type="entry name" value="DUF2968"/>
    <property type="match status" value="1"/>
</dbReference>
<reference evidence="3 4" key="1">
    <citation type="submission" date="2024-02" db="EMBL/GenBank/DDBJ databases">
        <title>Draft genome sequence of Collimonas sp. strain H4R21, an effective mineral-weathering bacterial strain isolated from the beech rhizosphere.</title>
        <authorList>
            <person name="Morin E."/>
            <person name="Uroz S."/>
            <person name="Leveau J.H.J."/>
            <person name="Kumar R."/>
            <person name="Rey M.W."/>
            <person name="Pham J."/>
        </authorList>
    </citation>
    <scope>NUCLEOTIDE SEQUENCE [LARGE SCALE GENOMIC DNA]</scope>
    <source>
        <strain evidence="3 4">H4R21</strain>
    </source>
</reference>